<comment type="caution">
    <text evidence="9">The sequence shown here is derived from an EMBL/GenBank/DDBJ whole genome shotgun (WGS) entry which is preliminary data.</text>
</comment>
<evidence type="ECO:0000256" key="5">
    <source>
        <dbReference type="ARBA" id="ARBA00023004"/>
    </source>
</evidence>
<gene>
    <name evidence="9" type="ORF">B0I35DRAFT_349231</name>
</gene>
<dbReference type="GO" id="GO:0020037">
    <property type="term" value="F:heme binding"/>
    <property type="evidence" value="ECO:0007669"/>
    <property type="project" value="InterPro"/>
</dbReference>
<dbReference type="SUPFAM" id="SSF48264">
    <property type="entry name" value="Cytochrome P450"/>
    <property type="match status" value="1"/>
</dbReference>
<feature type="binding site" description="axial binding residue" evidence="6">
    <location>
        <position position="463"/>
    </location>
    <ligand>
        <name>heme</name>
        <dbReference type="ChEBI" id="CHEBI:30413"/>
    </ligand>
    <ligandPart>
        <name>Fe</name>
        <dbReference type="ChEBI" id="CHEBI:18248"/>
    </ligandPart>
</feature>
<dbReference type="AlphaFoldDB" id="A0A8K0WTM5"/>
<feature type="chain" id="PRO_5035433806" evidence="8">
    <location>
        <begin position="23"/>
        <end position="529"/>
    </location>
</feature>
<keyword evidence="7" id="KW-0503">Monooxygenase</keyword>
<dbReference type="PROSITE" id="PS00086">
    <property type="entry name" value="CYTOCHROME_P450"/>
    <property type="match status" value="1"/>
</dbReference>
<dbReference type="PANTHER" id="PTHR24304:SF2">
    <property type="entry name" value="24-HYDROXYCHOLESTEROL 7-ALPHA-HYDROXYLASE"/>
    <property type="match status" value="1"/>
</dbReference>
<dbReference type="EMBL" id="JAGPNK010000003">
    <property type="protein sequence ID" value="KAH7324302.1"/>
    <property type="molecule type" value="Genomic_DNA"/>
</dbReference>
<dbReference type="InterPro" id="IPR017972">
    <property type="entry name" value="Cyt_P450_CS"/>
</dbReference>
<evidence type="ECO:0000313" key="9">
    <source>
        <dbReference type="EMBL" id="KAH7324302.1"/>
    </source>
</evidence>
<dbReference type="GO" id="GO:0016705">
    <property type="term" value="F:oxidoreductase activity, acting on paired donors, with incorporation or reduction of molecular oxygen"/>
    <property type="evidence" value="ECO:0007669"/>
    <property type="project" value="InterPro"/>
</dbReference>
<dbReference type="OrthoDB" id="3366823at2759"/>
<reference evidence="9" key="1">
    <citation type="journal article" date="2021" name="Nat. Commun.">
        <title>Genetic determinants of endophytism in the Arabidopsis root mycobiome.</title>
        <authorList>
            <person name="Mesny F."/>
            <person name="Miyauchi S."/>
            <person name="Thiergart T."/>
            <person name="Pickel B."/>
            <person name="Atanasova L."/>
            <person name="Karlsson M."/>
            <person name="Huettel B."/>
            <person name="Barry K.W."/>
            <person name="Haridas S."/>
            <person name="Chen C."/>
            <person name="Bauer D."/>
            <person name="Andreopoulos W."/>
            <person name="Pangilinan J."/>
            <person name="LaButti K."/>
            <person name="Riley R."/>
            <person name="Lipzen A."/>
            <person name="Clum A."/>
            <person name="Drula E."/>
            <person name="Henrissat B."/>
            <person name="Kohler A."/>
            <person name="Grigoriev I.V."/>
            <person name="Martin F.M."/>
            <person name="Hacquard S."/>
        </authorList>
    </citation>
    <scope>NUCLEOTIDE SEQUENCE</scope>
    <source>
        <strain evidence="9">MPI-CAGE-CH-0235</strain>
    </source>
</reference>
<evidence type="ECO:0000313" key="10">
    <source>
        <dbReference type="Proteomes" id="UP000813444"/>
    </source>
</evidence>
<dbReference type="Gene3D" id="1.10.630.10">
    <property type="entry name" value="Cytochrome P450"/>
    <property type="match status" value="1"/>
</dbReference>
<comment type="pathway">
    <text evidence="1">Mycotoxin biosynthesis.</text>
</comment>
<feature type="signal peptide" evidence="8">
    <location>
        <begin position="1"/>
        <end position="22"/>
    </location>
</feature>
<keyword evidence="4 6" id="KW-0479">Metal-binding</keyword>
<dbReference type="InterPro" id="IPR002401">
    <property type="entry name" value="Cyt_P450_E_grp-I"/>
</dbReference>
<dbReference type="InterPro" id="IPR001128">
    <property type="entry name" value="Cyt_P450"/>
</dbReference>
<proteinExistence type="inferred from homology"/>
<name>A0A8K0WTM5_9HYPO</name>
<keyword evidence="7" id="KW-0560">Oxidoreductase</keyword>
<comment type="similarity">
    <text evidence="2 7">Belongs to the cytochrome P450 family.</text>
</comment>
<evidence type="ECO:0000256" key="6">
    <source>
        <dbReference type="PIRSR" id="PIRSR602401-1"/>
    </source>
</evidence>
<dbReference type="InterPro" id="IPR036396">
    <property type="entry name" value="Cyt_P450_sf"/>
</dbReference>
<evidence type="ECO:0000256" key="8">
    <source>
        <dbReference type="SAM" id="SignalP"/>
    </source>
</evidence>
<accession>A0A8K0WTM5</accession>
<dbReference type="GO" id="GO:0008395">
    <property type="term" value="F:steroid hydroxylase activity"/>
    <property type="evidence" value="ECO:0007669"/>
    <property type="project" value="TreeGrafter"/>
</dbReference>
<dbReference type="CDD" id="cd11040">
    <property type="entry name" value="CYP7_CYP8-like"/>
    <property type="match status" value="1"/>
</dbReference>
<dbReference type="GO" id="GO:0005506">
    <property type="term" value="F:iron ion binding"/>
    <property type="evidence" value="ECO:0007669"/>
    <property type="project" value="InterPro"/>
</dbReference>
<evidence type="ECO:0000256" key="4">
    <source>
        <dbReference type="ARBA" id="ARBA00022723"/>
    </source>
</evidence>
<keyword evidence="3 6" id="KW-0349">Heme</keyword>
<dbReference type="Pfam" id="PF00067">
    <property type="entry name" value="p450"/>
    <property type="match status" value="1"/>
</dbReference>
<dbReference type="Proteomes" id="UP000813444">
    <property type="component" value="Unassembled WGS sequence"/>
</dbReference>
<evidence type="ECO:0000256" key="3">
    <source>
        <dbReference type="ARBA" id="ARBA00022617"/>
    </source>
</evidence>
<organism evidence="9 10">
    <name type="scientific">Stachybotrys elegans</name>
    <dbReference type="NCBI Taxonomy" id="80388"/>
    <lineage>
        <taxon>Eukaryota</taxon>
        <taxon>Fungi</taxon>
        <taxon>Dikarya</taxon>
        <taxon>Ascomycota</taxon>
        <taxon>Pezizomycotina</taxon>
        <taxon>Sordariomycetes</taxon>
        <taxon>Hypocreomycetidae</taxon>
        <taxon>Hypocreales</taxon>
        <taxon>Stachybotryaceae</taxon>
        <taxon>Stachybotrys</taxon>
    </lineage>
</organism>
<dbReference type="PRINTS" id="PR00463">
    <property type="entry name" value="EP450I"/>
</dbReference>
<keyword evidence="8" id="KW-0732">Signal</keyword>
<dbReference type="PANTHER" id="PTHR24304">
    <property type="entry name" value="CYTOCHROME P450 FAMILY 7"/>
    <property type="match status" value="1"/>
</dbReference>
<keyword evidence="5 6" id="KW-0408">Iron</keyword>
<evidence type="ECO:0000256" key="7">
    <source>
        <dbReference type="RuleBase" id="RU000461"/>
    </source>
</evidence>
<keyword evidence="10" id="KW-1185">Reference proteome</keyword>
<evidence type="ECO:0000256" key="2">
    <source>
        <dbReference type="ARBA" id="ARBA00010617"/>
    </source>
</evidence>
<dbReference type="InterPro" id="IPR050529">
    <property type="entry name" value="CYP450_sterol_14alpha_dmase"/>
</dbReference>
<comment type="cofactor">
    <cofactor evidence="6">
        <name>heme</name>
        <dbReference type="ChEBI" id="CHEBI:30413"/>
    </cofactor>
</comment>
<protein>
    <submittedName>
        <fullName evidence="9">Cytochrome P450</fullName>
    </submittedName>
</protein>
<sequence length="529" mass="60538">MTDFLVLLAALLIPAIVVYLAGRPRNQRGVAPLNLRDPVPTVFNTLQFILNNAKFMSRVRAALQRAPVVKFHLGWNRVYVVTGLKNYQAIFSSRELTYNGIMLQIGFPKLYRMSDDEIQRFANDKTGLKGSADLMPGNERYWASKYHVLYDYLSRHSQLQPVVEEFARQFSLVMESFPEGQWTTLSVNELTKRDFTKCAITTLFGPRLFALNKDFLDIFWTYDDHASKLVWGFPEWVYPAPYKASDRYLAAFEKYIADGMENFDWQASGAEANWEPHFGARITRELVKWLSDAKFRPKTVAGALGTLLQNSNTIPVVAWIIMEINNDPQLLKALREEVATAFTTDATTGKRSLDNQKVLSLPLLQSAFTEVLRLRMSMVIMRVVEKPVTLSGVYIDEGSTIHAYTHLSQTDEAIWGSPSHPADEFWAERHIKYVEEEGQVRREFVMAANPGHFFPFGGGVPICPGRHFARNEIFTMMAILVDRFDMEFVRWTLLDGSGSDRPAQSDMAYSGIGVLQPDRDMVVRWRRRW</sequence>
<evidence type="ECO:0000256" key="1">
    <source>
        <dbReference type="ARBA" id="ARBA00004685"/>
    </source>
</evidence>